<dbReference type="InterPro" id="IPR006750">
    <property type="entry name" value="YdcZ"/>
</dbReference>
<keyword evidence="1" id="KW-0472">Membrane</keyword>
<accession>A0A7W5AWQ3</accession>
<dbReference type="AlphaFoldDB" id="A0A7W5AWQ3"/>
<feature type="transmembrane region" description="Helical" evidence="1">
    <location>
        <begin position="37"/>
        <end position="57"/>
    </location>
</feature>
<keyword evidence="3" id="KW-1185">Reference proteome</keyword>
<keyword evidence="1" id="KW-0812">Transmembrane</keyword>
<organism evidence="2 3">
    <name type="scientific">Paenibacillus phyllosphaerae</name>
    <dbReference type="NCBI Taxonomy" id="274593"/>
    <lineage>
        <taxon>Bacteria</taxon>
        <taxon>Bacillati</taxon>
        <taxon>Bacillota</taxon>
        <taxon>Bacilli</taxon>
        <taxon>Bacillales</taxon>
        <taxon>Paenibacillaceae</taxon>
        <taxon>Paenibacillus</taxon>
    </lineage>
</organism>
<evidence type="ECO:0000256" key="1">
    <source>
        <dbReference type="SAM" id="Phobius"/>
    </source>
</evidence>
<sequence length="143" mass="15607">MIRYLSYVLALLAGAALSFEGAIYGELGKHIGELETSFYNFFMGSIIVGLLWIFFGKGNISYVVKAPKWTMLGGVLGVVYLTSIVVSVPFVGIGMTMAAIIIGQMIMSMVIEHFGWLGSMKSKINKEKIFALIAMVISLILIN</sequence>
<reference evidence="2 3" key="1">
    <citation type="submission" date="2020-08" db="EMBL/GenBank/DDBJ databases">
        <title>Genomic Encyclopedia of Type Strains, Phase III (KMG-III): the genomes of soil and plant-associated and newly described type strains.</title>
        <authorList>
            <person name="Whitman W."/>
        </authorList>
    </citation>
    <scope>NUCLEOTIDE SEQUENCE [LARGE SCALE GENOMIC DNA]</scope>
    <source>
        <strain evidence="2 3">CECT 5862</strain>
    </source>
</reference>
<gene>
    <name evidence="2" type="ORF">FHS18_001699</name>
</gene>
<dbReference type="GO" id="GO:0005886">
    <property type="term" value="C:plasma membrane"/>
    <property type="evidence" value="ECO:0007669"/>
    <property type="project" value="TreeGrafter"/>
</dbReference>
<dbReference type="PANTHER" id="PTHR34821:SF2">
    <property type="entry name" value="INNER MEMBRANE PROTEIN YDCZ"/>
    <property type="match status" value="1"/>
</dbReference>
<name>A0A7W5AWQ3_9BACL</name>
<evidence type="ECO:0000313" key="3">
    <source>
        <dbReference type="Proteomes" id="UP000570361"/>
    </source>
</evidence>
<dbReference type="Proteomes" id="UP000570361">
    <property type="component" value="Unassembled WGS sequence"/>
</dbReference>
<comment type="caution">
    <text evidence="2">The sequence shown here is derived from an EMBL/GenBank/DDBJ whole genome shotgun (WGS) entry which is preliminary data.</text>
</comment>
<feature type="transmembrane region" description="Helical" evidence="1">
    <location>
        <begin position="69"/>
        <end position="91"/>
    </location>
</feature>
<dbReference type="RefSeq" id="WP_221401248.1">
    <property type="nucleotide sequence ID" value="NZ_JACHXK010000003.1"/>
</dbReference>
<protein>
    <submittedName>
        <fullName evidence="2">Transporter family-2 protein</fullName>
    </submittedName>
</protein>
<dbReference type="PANTHER" id="PTHR34821">
    <property type="entry name" value="INNER MEMBRANE PROTEIN YDCZ"/>
    <property type="match status" value="1"/>
</dbReference>
<dbReference type="EMBL" id="JACHXK010000003">
    <property type="protein sequence ID" value="MBB3109636.1"/>
    <property type="molecule type" value="Genomic_DNA"/>
</dbReference>
<evidence type="ECO:0000313" key="2">
    <source>
        <dbReference type="EMBL" id="MBB3109636.1"/>
    </source>
</evidence>
<proteinExistence type="predicted"/>
<dbReference type="Pfam" id="PF04657">
    <property type="entry name" value="DMT_YdcZ"/>
    <property type="match status" value="1"/>
</dbReference>
<keyword evidence="1" id="KW-1133">Transmembrane helix</keyword>
<feature type="transmembrane region" description="Helical" evidence="1">
    <location>
        <begin position="97"/>
        <end position="117"/>
    </location>
</feature>